<comment type="catalytic activity">
    <reaction evidence="11">
        <text>Fe(II)-heme o + 2 A + H2O = Fe(II)-heme a + 2 AH2</text>
        <dbReference type="Rhea" id="RHEA:63388"/>
        <dbReference type="ChEBI" id="CHEBI:13193"/>
        <dbReference type="ChEBI" id="CHEBI:15377"/>
        <dbReference type="ChEBI" id="CHEBI:17499"/>
        <dbReference type="ChEBI" id="CHEBI:60530"/>
        <dbReference type="ChEBI" id="CHEBI:61715"/>
        <dbReference type="EC" id="1.17.99.9"/>
    </reaction>
    <physiologicalReaction direction="left-to-right" evidence="11">
        <dbReference type="Rhea" id="RHEA:63389"/>
    </physiologicalReaction>
</comment>
<keyword evidence="6 12" id="KW-0560">Oxidoreductase</keyword>
<feature type="binding site" description="axial binding residue" evidence="12">
    <location>
        <position position="299"/>
    </location>
    <ligand>
        <name>heme</name>
        <dbReference type="ChEBI" id="CHEBI:30413"/>
    </ligand>
    <ligandPart>
        <name>Fe</name>
        <dbReference type="ChEBI" id="CHEBI:18248"/>
    </ligandPart>
</feature>
<comment type="function">
    <text evidence="12">Catalyzes the conversion of heme O to heme A by two successive hydroxylations of the methyl group at C8. The first hydroxylation forms heme I, the second hydroxylation results in an unstable dihydroxymethyl group, which spontaneously dehydrates, resulting in the formyl group of heme A.</text>
</comment>
<proteinExistence type="inferred from homology"/>
<evidence type="ECO:0000256" key="10">
    <source>
        <dbReference type="ARBA" id="ARBA00044501"/>
    </source>
</evidence>
<dbReference type="InterPro" id="IPR023754">
    <property type="entry name" value="HemeA_Synthase_type2"/>
</dbReference>
<keyword evidence="12" id="KW-1003">Cell membrane</keyword>
<dbReference type="HAMAP" id="MF_01665">
    <property type="entry name" value="HemeA_synth_type2"/>
    <property type="match status" value="1"/>
</dbReference>
<comment type="pathway">
    <text evidence="10 12">Porphyrin-containing compound metabolism; heme A biosynthesis; heme A from heme O: step 1/1.</text>
</comment>
<dbReference type="GO" id="GO:0006784">
    <property type="term" value="P:heme A biosynthetic process"/>
    <property type="evidence" value="ECO:0007669"/>
    <property type="project" value="UniProtKB-UniRule"/>
</dbReference>
<evidence type="ECO:0000256" key="3">
    <source>
        <dbReference type="ARBA" id="ARBA00022692"/>
    </source>
</evidence>
<dbReference type="InterPro" id="IPR003780">
    <property type="entry name" value="COX15/CtaA_fam"/>
</dbReference>
<feature type="transmembrane region" description="Helical" evidence="12">
    <location>
        <begin position="44"/>
        <end position="63"/>
    </location>
</feature>
<dbReference type="EC" id="1.17.99.9" evidence="12"/>
<reference evidence="13 14" key="1">
    <citation type="submission" date="2016-10" db="EMBL/GenBank/DDBJ databases">
        <authorList>
            <person name="de Groot N.N."/>
        </authorList>
    </citation>
    <scope>NUCLEOTIDE SEQUENCE [LARGE SCALE GENOMIC DNA]</scope>
    <source>
        <strain evidence="13 14">DSM 15345</strain>
    </source>
</reference>
<evidence type="ECO:0000256" key="5">
    <source>
        <dbReference type="ARBA" id="ARBA00022989"/>
    </source>
</evidence>
<dbReference type="GO" id="GO:0046872">
    <property type="term" value="F:metal ion binding"/>
    <property type="evidence" value="ECO:0007669"/>
    <property type="project" value="UniProtKB-KW"/>
</dbReference>
<dbReference type="PANTHER" id="PTHR23289:SF2">
    <property type="entry name" value="CYTOCHROME C OXIDASE ASSEMBLY PROTEIN COX15 HOMOLOG"/>
    <property type="match status" value="1"/>
</dbReference>
<sequence length="381" mass="41756">MARQAARPRAIFEEVGGSRADAAKAAPVPGAAEKRKARGRRLTALWLFVLAALVCAMVLVGGMTRLTDSGLSMVSWHPVLEAIPPLTEADWAEEFAKYQTTEQYRALNAWMTVEDFKPIYWWEWGHRQFGRVIGLVWLVGLGALLALRMLPSGYLWPVVAPGLLGGVQAVAGMWMVQSGVEAGSTLVSVAPYRLALHLSLAFLILGLLLWPAWRLMRPEWAQLQARRRRLSGQMVWSGALVALCFAQIVLGALVAGNDAGRGYIDWPLMDGAILPPEAFDLSPVWRNLIEGAALTQFNHRVAGYALAVLPLVWVLFAKPRRWAGLAALAIWAQMAWGVVTVMNAAPLEYAIFHQAGALLTFAVVLRARFVAAYPDEVSVRG</sequence>
<evidence type="ECO:0000256" key="1">
    <source>
        <dbReference type="ARBA" id="ARBA00001970"/>
    </source>
</evidence>
<feature type="transmembrane region" description="Helical" evidence="12">
    <location>
        <begin position="351"/>
        <end position="371"/>
    </location>
</feature>
<dbReference type="PANTHER" id="PTHR23289">
    <property type="entry name" value="CYTOCHROME C OXIDASE ASSEMBLY PROTEIN COX15"/>
    <property type="match status" value="1"/>
</dbReference>
<feature type="binding site" description="axial binding residue" evidence="12">
    <location>
        <position position="353"/>
    </location>
    <ligand>
        <name>heme</name>
        <dbReference type="ChEBI" id="CHEBI:30413"/>
    </ligand>
    <ligandPart>
        <name>Fe</name>
        <dbReference type="ChEBI" id="CHEBI:18248"/>
    </ligandPart>
</feature>
<evidence type="ECO:0000313" key="14">
    <source>
        <dbReference type="Proteomes" id="UP000198703"/>
    </source>
</evidence>
<comment type="subunit">
    <text evidence="12">Interacts with CtaB.</text>
</comment>
<feature type="transmembrane region" description="Helical" evidence="12">
    <location>
        <begin position="194"/>
        <end position="213"/>
    </location>
</feature>
<keyword evidence="4 12" id="KW-0479">Metal-binding</keyword>
<comment type="similarity">
    <text evidence="12">Belongs to the COX15/CtaA family. Type 2 subfamily.</text>
</comment>
<evidence type="ECO:0000256" key="2">
    <source>
        <dbReference type="ARBA" id="ARBA00004141"/>
    </source>
</evidence>
<dbReference type="OrthoDB" id="9793156at2"/>
<evidence type="ECO:0000256" key="9">
    <source>
        <dbReference type="ARBA" id="ARBA00023136"/>
    </source>
</evidence>
<dbReference type="GO" id="GO:0120547">
    <property type="term" value="F:heme A synthase activity"/>
    <property type="evidence" value="ECO:0007669"/>
    <property type="project" value="UniProtKB-EC"/>
</dbReference>
<evidence type="ECO:0000256" key="4">
    <source>
        <dbReference type="ARBA" id="ARBA00022723"/>
    </source>
</evidence>
<name>A0A1H4FDD7_9RHOB</name>
<evidence type="ECO:0000256" key="11">
    <source>
        <dbReference type="ARBA" id="ARBA00048044"/>
    </source>
</evidence>
<evidence type="ECO:0000256" key="6">
    <source>
        <dbReference type="ARBA" id="ARBA00023002"/>
    </source>
</evidence>
<dbReference type="STRING" id="89524.SAMN05444370_12114"/>
<feature type="transmembrane region" description="Helical" evidence="12">
    <location>
        <begin position="324"/>
        <end position="345"/>
    </location>
</feature>
<keyword evidence="5 12" id="KW-1133">Transmembrane helix</keyword>
<dbReference type="Pfam" id="PF02628">
    <property type="entry name" value="COX15-CtaA"/>
    <property type="match status" value="1"/>
</dbReference>
<evidence type="ECO:0000256" key="7">
    <source>
        <dbReference type="ARBA" id="ARBA00023004"/>
    </source>
</evidence>
<keyword evidence="7 12" id="KW-0408">Iron</keyword>
<dbReference type="UniPathway" id="UPA00269">
    <property type="reaction ID" value="UER00713"/>
</dbReference>
<keyword evidence="3 12" id="KW-0812">Transmembrane</keyword>
<comment type="subcellular location">
    <subcellularLocation>
        <location evidence="12">Cell membrane</location>
        <topology evidence="12">Multi-pass membrane protein</topology>
    </subcellularLocation>
    <subcellularLocation>
        <location evidence="2">Membrane</location>
        <topology evidence="2">Multi-pass membrane protein</topology>
    </subcellularLocation>
</comment>
<dbReference type="EMBL" id="FNQM01000021">
    <property type="protein sequence ID" value="SEA95296.1"/>
    <property type="molecule type" value="Genomic_DNA"/>
</dbReference>
<dbReference type="GO" id="GO:0005886">
    <property type="term" value="C:plasma membrane"/>
    <property type="evidence" value="ECO:0007669"/>
    <property type="project" value="UniProtKB-SubCell"/>
</dbReference>
<organism evidence="13 14">
    <name type="scientific">Rubrimonas cliftonensis</name>
    <dbReference type="NCBI Taxonomy" id="89524"/>
    <lineage>
        <taxon>Bacteria</taxon>
        <taxon>Pseudomonadati</taxon>
        <taxon>Pseudomonadota</taxon>
        <taxon>Alphaproteobacteria</taxon>
        <taxon>Rhodobacterales</taxon>
        <taxon>Paracoccaceae</taxon>
        <taxon>Rubrimonas</taxon>
    </lineage>
</organism>
<evidence type="ECO:0000313" key="13">
    <source>
        <dbReference type="EMBL" id="SEA95296.1"/>
    </source>
</evidence>
<feature type="transmembrane region" description="Helical" evidence="12">
    <location>
        <begin position="301"/>
        <end position="317"/>
    </location>
</feature>
<feature type="transmembrane region" description="Helical" evidence="12">
    <location>
        <begin position="234"/>
        <end position="256"/>
    </location>
</feature>
<evidence type="ECO:0000256" key="8">
    <source>
        <dbReference type="ARBA" id="ARBA00023133"/>
    </source>
</evidence>
<dbReference type="RefSeq" id="WP_093255888.1">
    <property type="nucleotide sequence ID" value="NZ_FNQM01000021.1"/>
</dbReference>
<evidence type="ECO:0000256" key="12">
    <source>
        <dbReference type="HAMAP-Rule" id="MF_01665"/>
    </source>
</evidence>
<dbReference type="Proteomes" id="UP000198703">
    <property type="component" value="Unassembled WGS sequence"/>
</dbReference>
<dbReference type="AlphaFoldDB" id="A0A1H4FDD7"/>
<keyword evidence="14" id="KW-1185">Reference proteome</keyword>
<feature type="transmembrane region" description="Helical" evidence="12">
    <location>
        <begin position="154"/>
        <end position="174"/>
    </location>
</feature>
<accession>A0A1H4FDD7</accession>
<protein>
    <recommendedName>
        <fullName evidence="12">Heme A synthase</fullName>
        <shortName evidence="12">HAS</shortName>
        <ecNumber evidence="12">1.17.99.9</ecNumber>
    </recommendedName>
    <alternativeName>
        <fullName evidence="12">Cytochrome aa3-controlling protein</fullName>
    </alternativeName>
</protein>
<keyword evidence="8 12" id="KW-0350">Heme biosynthesis</keyword>
<gene>
    <name evidence="12" type="primary">ctaA</name>
    <name evidence="13" type="ORF">SAMN05444370_12114</name>
</gene>
<feature type="transmembrane region" description="Helical" evidence="12">
    <location>
        <begin position="129"/>
        <end position="147"/>
    </location>
</feature>
<keyword evidence="9 12" id="KW-0472">Membrane</keyword>
<comment type="cofactor">
    <cofactor evidence="1 12">
        <name>heme b</name>
        <dbReference type="ChEBI" id="CHEBI:60344"/>
    </cofactor>
</comment>